<dbReference type="CDD" id="cd07246">
    <property type="entry name" value="VOC_like"/>
    <property type="match status" value="1"/>
</dbReference>
<feature type="domain" description="VOC" evidence="1">
    <location>
        <begin position="4"/>
        <end position="123"/>
    </location>
</feature>
<reference evidence="2 3" key="1">
    <citation type="submission" date="2020-08" db="EMBL/GenBank/DDBJ databases">
        <title>Genomic Encyclopedia of Type Strains, Phase IV (KMG-IV): sequencing the most valuable type-strain genomes for metagenomic binning, comparative biology and taxonomic classification.</title>
        <authorList>
            <person name="Goeker M."/>
        </authorList>
    </citation>
    <scope>NUCLEOTIDE SEQUENCE [LARGE SCALE GENOMIC DNA]</scope>
    <source>
        <strain evidence="2 3">DSM 105074</strain>
    </source>
</reference>
<accession>A0A840U0T4</accession>
<evidence type="ECO:0000259" key="1">
    <source>
        <dbReference type="PROSITE" id="PS51819"/>
    </source>
</evidence>
<dbReference type="Gene3D" id="3.30.720.110">
    <property type="match status" value="1"/>
</dbReference>
<organism evidence="2 3">
    <name type="scientific">Rhabdobacter roseus</name>
    <dbReference type="NCBI Taxonomy" id="1655419"/>
    <lineage>
        <taxon>Bacteria</taxon>
        <taxon>Pseudomonadati</taxon>
        <taxon>Bacteroidota</taxon>
        <taxon>Cytophagia</taxon>
        <taxon>Cytophagales</taxon>
        <taxon>Cytophagaceae</taxon>
        <taxon>Rhabdobacter</taxon>
    </lineage>
</organism>
<evidence type="ECO:0000313" key="2">
    <source>
        <dbReference type="EMBL" id="MBB5287183.1"/>
    </source>
</evidence>
<dbReference type="Proteomes" id="UP000557307">
    <property type="component" value="Unassembled WGS sequence"/>
</dbReference>
<dbReference type="SUPFAM" id="SSF54593">
    <property type="entry name" value="Glyoxalase/Bleomycin resistance protein/Dihydroxybiphenyl dioxygenase"/>
    <property type="match status" value="1"/>
</dbReference>
<dbReference type="InterPro" id="IPR037523">
    <property type="entry name" value="VOC_core"/>
</dbReference>
<dbReference type="PANTHER" id="PTHR34109">
    <property type="entry name" value="BNAUNNG04460D PROTEIN-RELATED"/>
    <property type="match status" value="1"/>
</dbReference>
<dbReference type="Pfam" id="PF00903">
    <property type="entry name" value="Glyoxalase"/>
    <property type="match status" value="1"/>
</dbReference>
<sequence>MNIPPGHQTVMPYLILPNARGFADFVQAVFRATLGPTTLRDDDTTIMHGEVKIGESTLMFAEATDQWAPQPASLFVYVENTDETYQLALAQGATSVMEPADRDYGRSGGVADPFGNSWWITSL</sequence>
<dbReference type="PROSITE" id="PS51819">
    <property type="entry name" value="VOC"/>
    <property type="match status" value="1"/>
</dbReference>
<keyword evidence="3" id="KW-1185">Reference proteome</keyword>
<dbReference type="PANTHER" id="PTHR34109:SF1">
    <property type="entry name" value="VOC DOMAIN-CONTAINING PROTEIN"/>
    <property type="match status" value="1"/>
</dbReference>
<dbReference type="InterPro" id="IPR004360">
    <property type="entry name" value="Glyas_Fos-R_dOase_dom"/>
</dbReference>
<dbReference type="RefSeq" id="WP_184179027.1">
    <property type="nucleotide sequence ID" value="NZ_JACHGF010000014.1"/>
</dbReference>
<proteinExistence type="predicted"/>
<dbReference type="Gene3D" id="3.30.720.120">
    <property type="match status" value="1"/>
</dbReference>
<gene>
    <name evidence="2" type="ORF">HNQ92_005345</name>
</gene>
<dbReference type="EMBL" id="JACHGF010000014">
    <property type="protein sequence ID" value="MBB5287183.1"/>
    <property type="molecule type" value="Genomic_DNA"/>
</dbReference>
<dbReference type="AlphaFoldDB" id="A0A840U0T4"/>
<comment type="caution">
    <text evidence="2">The sequence shown here is derived from an EMBL/GenBank/DDBJ whole genome shotgun (WGS) entry which is preliminary data.</text>
</comment>
<dbReference type="InterPro" id="IPR029068">
    <property type="entry name" value="Glyas_Bleomycin-R_OHBP_Dase"/>
</dbReference>
<protein>
    <submittedName>
        <fullName evidence="2">Putative glyoxalase superfamily protein PhnB</fullName>
    </submittedName>
</protein>
<evidence type="ECO:0000313" key="3">
    <source>
        <dbReference type="Proteomes" id="UP000557307"/>
    </source>
</evidence>
<name>A0A840U0T4_9BACT</name>